<dbReference type="STRING" id="51240.A0A2I4GJV7"/>
<dbReference type="PROSITE" id="PS00587">
    <property type="entry name" value="GLYCOSYL_HYDROL_F17"/>
    <property type="match status" value="1"/>
</dbReference>
<dbReference type="GeneID" id="109008519"/>
<proteinExistence type="inferred from homology"/>
<evidence type="ECO:0000256" key="18">
    <source>
        <dbReference type="SAM" id="SignalP"/>
    </source>
</evidence>
<evidence type="ECO:0000256" key="1">
    <source>
        <dbReference type="ARBA" id="ARBA00000382"/>
    </source>
</evidence>
<evidence type="ECO:0000256" key="9">
    <source>
        <dbReference type="ARBA" id="ARBA00023136"/>
    </source>
</evidence>
<dbReference type="Pfam" id="PF00332">
    <property type="entry name" value="Glyco_hydro_17"/>
    <property type="match status" value="1"/>
</dbReference>
<reference evidence="21" key="1">
    <citation type="submission" date="2025-08" db="UniProtKB">
        <authorList>
            <consortium name="RefSeq"/>
        </authorList>
    </citation>
    <scope>IDENTIFICATION</scope>
    <source>
        <tissue evidence="21">Leaves</tissue>
    </source>
</reference>
<keyword evidence="11" id="KW-0325">Glycoprotein</keyword>
<dbReference type="PANTHER" id="PTHR32227">
    <property type="entry name" value="GLUCAN ENDO-1,3-BETA-GLUCOSIDASE BG1-RELATED-RELATED"/>
    <property type="match status" value="1"/>
</dbReference>
<gene>
    <name evidence="21" type="primary">LOC109008519</name>
</gene>
<dbReference type="InterPro" id="IPR017853">
    <property type="entry name" value="GH"/>
</dbReference>
<feature type="signal peptide" evidence="18">
    <location>
        <begin position="1"/>
        <end position="30"/>
    </location>
</feature>
<evidence type="ECO:0000256" key="15">
    <source>
        <dbReference type="ARBA" id="ARBA00033417"/>
    </source>
</evidence>
<keyword evidence="8 17" id="KW-0378">Hydrolase</keyword>
<dbReference type="FunCoup" id="A0A2I4GJV7">
    <property type="interactions" value="234"/>
</dbReference>
<feature type="chain" id="PRO_5030048815" description="glucan endo-1,3-beta-D-glucosidase" evidence="18">
    <location>
        <begin position="31"/>
        <end position="475"/>
    </location>
</feature>
<evidence type="ECO:0000256" key="7">
    <source>
        <dbReference type="ARBA" id="ARBA00022729"/>
    </source>
</evidence>
<evidence type="ECO:0000256" key="3">
    <source>
        <dbReference type="ARBA" id="ARBA00008773"/>
    </source>
</evidence>
<accession>A0A2I4GJV7</accession>
<dbReference type="GO" id="GO:0005886">
    <property type="term" value="C:plasma membrane"/>
    <property type="evidence" value="ECO:0000318"/>
    <property type="project" value="GO_Central"/>
</dbReference>
<dbReference type="AlphaFoldDB" id="A0A2I4GJV7"/>
<dbReference type="InParanoid" id="A0A2I4GJV7"/>
<dbReference type="Proteomes" id="UP000235220">
    <property type="component" value="Chromosome 14"/>
</dbReference>
<comment type="catalytic activity">
    <reaction evidence="1">
        <text>Hydrolysis of (1-&gt;3)-beta-D-glucosidic linkages in (1-&gt;3)-beta-D-glucans.</text>
        <dbReference type="EC" id="3.2.1.39"/>
    </reaction>
</comment>
<dbReference type="RefSeq" id="XP_018844180.2">
    <property type="nucleotide sequence ID" value="XM_018988635.2"/>
</dbReference>
<evidence type="ECO:0000256" key="6">
    <source>
        <dbReference type="ARBA" id="ARBA00022622"/>
    </source>
</evidence>
<dbReference type="InterPro" id="IPR012946">
    <property type="entry name" value="X8"/>
</dbReference>
<keyword evidence="20" id="KW-1185">Reference proteome</keyword>
<dbReference type="FunFam" id="1.20.58.1040:FF:000001">
    <property type="entry name" value="Glucan endo-1,3-beta-glucosidase 4"/>
    <property type="match status" value="1"/>
</dbReference>
<keyword evidence="5" id="KW-1003">Cell membrane</keyword>
<dbReference type="SMART" id="SM00768">
    <property type="entry name" value="X8"/>
    <property type="match status" value="1"/>
</dbReference>
<evidence type="ECO:0000256" key="8">
    <source>
        <dbReference type="ARBA" id="ARBA00022801"/>
    </source>
</evidence>
<dbReference type="Gene3D" id="1.20.58.1040">
    <property type="match status" value="1"/>
</dbReference>
<evidence type="ECO:0000256" key="11">
    <source>
        <dbReference type="ARBA" id="ARBA00023180"/>
    </source>
</evidence>
<feature type="domain" description="X8" evidence="19">
    <location>
        <begin position="384"/>
        <end position="469"/>
    </location>
</feature>
<evidence type="ECO:0000256" key="13">
    <source>
        <dbReference type="ARBA" id="ARBA00023295"/>
    </source>
</evidence>
<dbReference type="OrthoDB" id="941679at2759"/>
<evidence type="ECO:0000313" key="20">
    <source>
        <dbReference type="Proteomes" id="UP000235220"/>
    </source>
</evidence>
<dbReference type="KEGG" id="jre:109008519"/>
<dbReference type="InterPro" id="IPR000490">
    <property type="entry name" value="Glyco_hydro_17"/>
</dbReference>
<evidence type="ECO:0000256" key="5">
    <source>
        <dbReference type="ARBA" id="ARBA00022475"/>
    </source>
</evidence>
<comment type="similarity">
    <text evidence="3 16">Belongs to the glycosyl hydrolase 17 family.</text>
</comment>
<protein>
    <recommendedName>
        <fullName evidence="4">glucan endo-1,3-beta-D-glucosidase</fullName>
        <ecNumber evidence="4">3.2.1.39</ecNumber>
    </recommendedName>
    <alternativeName>
        <fullName evidence="14">(1-&gt;3)-beta-glucan endohydrolase</fullName>
    </alternativeName>
    <alternativeName>
        <fullName evidence="15">Beta-1,3-endoglucanase</fullName>
    </alternativeName>
</protein>
<organism evidence="20 21">
    <name type="scientific">Juglans regia</name>
    <name type="common">English walnut</name>
    <dbReference type="NCBI Taxonomy" id="51240"/>
    <lineage>
        <taxon>Eukaryota</taxon>
        <taxon>Viridiplantae</taxon>
        <taxon>Streptophyta</taxon>
        <taxon>Embryophyta</taxon>
        <taxon>Tracheophyta</taxon>
        <taxon>Spermatophyta</taxon>
        <taxon>Magnoliopsida</taxon>
        <taxon>eudicotyledons</taxon>
        <taxon>Gunneridae</taxon>
        <taxon>Pentapetalae</taxon>
        <taxon>rosids</taxon>
        <taxon>fabids</taxon>
        <taxon>Fagales</taxon>
        <taxon>Juglandaceae</taxon>
        <taxon>Juglans</taxon>
    </lineage>
</organism>
<evidence type="ECO:0000256" key="14">
    <source>
        <dbReference type="ARBA" id="ARBA00033335"/>
    </source>
</evidence>
<dbReference type="SUPFAM" id="SSF51445">
    <property type="entry name" value="(Trans)glycosidases"/>
    <property type="match status" value="1"/>
</dbReference>
<dbReference type="GO" id="GO:0009506">
    <property type="term" value="C:plasmodesma"/>
    <property type="evidence" value="ECO:0007669"/>
    <property type="project" value="UniProtKB-ARBA"/>
</dbReference>
<keyword evidence="10" id="KW-1015">Disulfide bond</keyword>
<dbReference type="Pfam" id="PF07983">
    <property type="entry name" value="X8"/>
    <property type="match status" value="1"/>
</dbReference>
<dbReference type="Gene3D" id="3.20.20.80">
    <property type="entry name" value="Glycosidases"/>
    <property type="match status" value="1"/>
</dbReference>
<evidence type="ECO:0000256" key="10">
    <source>
        <dbReference type="ARBA" id="ARBA00023157"/>
    </source>
</evidence>
<dbReference type="InterPro" id="IPR044965">
    <property type="entry name" value="Glyco_hydro_17_plant"/>
</dbReference>
<keyword evidence="7 18" id="KW-0732">Signal</keyword>
<evidence type="ECO:0000256" key="12">
    <source>
        <dbReference type="ARBA" id="ARBA00023288"/>
    </source>
</evidence>
<dbReference type="GO" id="GO:0098552">
    <property type="term" value="C:side of membrane"/>
    <property type="evidence" value="ECO:0007669"/>
    <property type="project" value="UniProtKB-KW"/>
</dbReference>
<evidence type="ECO:0000313" key="21">
    <source>
        <dbReference type="RefSeq" id="XP_018844180.2"/>
    </source>
</evidence>
<evidence type="ECO:0000259" key="19">
    <source>
        <dbReference type="SMART" id="SM00768"/>
    </source>
</evidence>
<name>A0A2I4GJV7_JUGRE</name>
<evidence type="ECO:0000256" key="16">
    <source>
        <dbReference type="RuleBase" id="RU004335"/>
    </source>
</evidence>
<dbReference type="GO" id="GO:0005975">
    <property type="term" value="P:carbohydrate metabolic process"/>
    <property type="evidence" value="ECO:0007669"/>
    <property type="project" value="InterPro"/>
</dbReference>
<dbReference type="FunFam" id="3.20.20.80:FF:000005">
    <property type="entry name" value="Glucan endo-1,3-beta-glucosidase 14"/>
    <property type="match status" value="1"/>
</dbReference>
<sequence length="475" mass="52757">MKMSLGLGLGLGSVLVPLLTLSLLVSISSAEISGKVGVNYGQLGNNLPSPSRSVELIKSLKAKRVKIYDANPEILKALKNTDIQVSIMVPNQLISNISHNQTLADQWVLSNVVPFYPDTMIRYLLVGNEILSSYSDTQTWYDLVPAMRKIKNSLRVHGIRKIKVGTPSAMDVLESSFPPSNGTFRSDIAARVIKPMLQFLNRTKSFFFLDVYPYFPWSSDPVNIKLDYALFESKNTTYLDPVSGLTYTNLFDQMVDALTFGMKRLGYPDIRIWIAETGWPNGGDFDQIGCNIYNAATYNRNVVKKFTSDPPIGTPARPGKVLPSFIFALYNENQKPGAGTERHFGLLNPDGSNVYEMDLSGETPESEYKPLPKPTNNELYKGKIWCMVAKGANKSEVESALSYACSQGNKTCDPIQPRGRCYKPDSLFWHASYAFSSYWAQFKKVGGSCYFNGLATQTIKDPSYGSCKFPGVTLI</sequence>
<keyword evidence="12" id="KW-0449">Lipoprotein</keyword>
<keyword evidence="6" id="KW-0336">GPI-anchor</keyword>
<dbReference type="GO" id="GO:0042973">
    <property type="term" value="F:glucan endo-1,3-beta-D-glucosidase activity"/>
    <property type="evidence" value="ECO:0007669"/>
    <property type="project" value="UniProtKB-EC"/>
</dbReference>
<evidence type="ECO:0000256" key="17">
    <source>
        <dbReference type="RuleBase" id="RU004336"/>
    </source>
</evidence>
<keyword evidence="13 17" id="KW-0326">Glycosidase</keyword>
<keyword evidence="9" id="KW-0472">Membrane</keyword>
<evidence type="ECO:0000256" key="4">
    <source>
        <dbReference type="ARBA" id="ARBA00012780"/>
    </source>
</evidence>
<dbReference type="EC" id="3.2.1.39" evidence="4"/>
<comment type="subcellular location">
    <subcellularLocation>
        <location evidence="2">Cell membrane</location>
        <topology evidence="2">Lipid-anchor</topology>
        <topology evidence="2">GPI-anchor</topology>
    </subcellularLocation>
</comment>
<evidence type="ECO:0000256" key="2">
    <source>
        <dbReference type="ARBA" id="ARBA00004609"/>
    </source>
</evidence>